<protein>
    <recommendedName>
        <fullName evidence="5">HTH tetR-type domain-containing protein</fullName>
    </recommendedName>
</protein>
<evidence type="ECO:0000313" key="7">
    <source>
        <dbReference type="Proteomes" id="UP000693672"/>
    </source>
</evidence>
<dbReference type="InterPro" id="IPR050109">
    <property type="entry name" value="HTH-type_TetR-like_transc_reg"/>
</dbReference>
<feature type="DNA-binding region" description="H-T-H motif" evidence="4">
    <location>
        <begin position="23"/>
        <end position="42"/>
    </location>
</feature>
<dbReference type="Proteomes" id="UP000693672">
    <property type="component" value="Unassembled WGS sequence"/>
</dbReference>
<keyword evidence="3" id="KW-0804">Transcription</keyword>
<dbReference type="RefSeq" id="WP_218092833.1">
    <property type="nucleotide sequence ID" value="NZ_CAJVAS010000012.1"/>
</dbReference>
<keyword evidence="2 4" id="KW-0238">DNA-binding</keyword>
<feature type="domain" description="HTH tetR-type" evidence="5">
    <location>
        <begin position="1"/>
        <end position="60"/>
    </location>
</feature>
<name>A0A916K4K0_9BACL</name>
<dbReference type="InterPro" id="IPR001647">
    <property type="entry name" value="HTH_TetR"/>
</dbReference>
<dbReference type="PANTHER" id="PTHR30055">
    <property type="entry name" value="HTH-TYPE TRANSCRIPTIONAL REGULATOR RUTR"/>
    <property type="match status" value="1"/>
</dbReference>
<dbReference type="GO" id="GO:0000976">
    <property type="term" value="F:transcription cis-regulatory region binding"/>
    <property type="evidence" value="ECO:0007669"/>
    <property type="project" value="TreeGrafter"/>
</dbReference>
<dbReference type="PROSITE" id="PS50977">
    <property type="entry name" value="HTH_TETR_2"/>
    <property type="match status" value="1"/>
</dbReference>
<accession>A0A916K4K0</accession>
<evidence type="ECO:0000256" key="4">
    <source>
        <dbReference type="PROSITE-ProRule" id="PRU00335"/>
    </source>
</evidence>
<dbReference type="AlphaFoldDB" id="A0A916K4K0"/>
<evidence type="ECO:0000259" key="5">
    <source>
        <dbReference type="PROSITE" id="PS50977"/>
    </source>
</evidence>
<evidence type="ECO:0000313" key="6">
    <source>
        <dbReference type="EMBL" id="CAG7629114.1"/>
    </source>
</evidence>
<evidence type="ECO:0000256" key="3">
    <source>
        <dbReference type="ARBA" id="ARBA00023163"/>
    </source>
</evidence>
<comment type="caution">
    <text evidence="6">The sequence shown here is derived from an EMBL/GenBank/DDBJ whole genome shotgun (WGS) entry which is preliminary data.</text>
</comment>
<dbReference type="Pfam" id="PF00440">
    <property type="entry name" value="TetR_N"/>
    <property type="match status" value="1"/>
</dbReference>
<dbReference type="EMBL" id="CAJVAS010000012">
    <property type="protein sequence ID" value="CAG7629114.1"/>
    <property type="molecule type" value="Genomic_DNA"/>
</dbReference>
<organism evidence="6 7">
    <name type="scientific">Paenibacillus solanacearum</name>
    <dbReference type="NCBI Taxonomy" id="2048548"/>
    <lineage>
        <taxon>Bacteria</taxon>
        <taxon>Bacillati</taxon>
        <taxon>Bacillota</taxon>
        <taxon>Bacilli</taxon>
        <taxon>Bacillales</taxon>
        <taxon>Paenibacillaceae</taxon>
        <taxon>Paenibacillus</taxon>
    </lineage>
</organism>
<keyword evidence="1" id="KW-0805">Transcription regulation</keyword>
<keyword evidence="7" id="KW-1185">Reference proteome</keyword>
<sequence>MTAQAIQHAALHLFARSGYEGADVSAIAARAGIQTASLHLHFHSKRELFLSALEEVLREHMQSVAELLQESMLRREAADTALRGLVRAYCHNERMSGERAFFLKRALLLPPPFLASGLKERLLLMEQHLAEPVGRLLEGAYAAGQLRSFDKPELVASCLCLMDSCFMQSFLLRSQQIDDWLGKVWPLFWDGIGKR</sequence>
<proteinExistence type="predicted"/>
<dbReference type="GO" id="GO:0003700">
    <property type="term" value="F:DNA-binding transcription factor activity"/>
    <property type="evidence" value="ECO:0007669"/>
    <property type="project" value="TreeGrafter"/>
</dbReference>
<dbReference type="PANTHER" id="PTHR30055:SF238">
    <property type="entry name" value="MYCOFACTOCIN BIOSYNTHESIS TRANSCRIPTIONAL REGULATOR MFTR-RELATED"/>
    <property type="match status" value="1"/>
</dbReference>
<gene>
    <name evidence="6" type="ORF">PAESOLCIP111_03071</name>
</gene>
<evidence type="ECO:0000256" key="2">
    <source>
        <dbReference type="ARBA" id="ARBA00023125"/>
    </source>
</evidence>
<reference evidence="6" key="1">
    <citation type="submission" date="2021-06" db="EMBL/GenBank/DDBJ databases">
        <authorList>
            <person name="Criscuolo A."/>
        </authorList>
    </citation>
    <scope>NUCLEOTIDE SEQUENCE</scope>
    <source>
        <strain evidence="6">CIP111600</strain>
    </source>
</reference>
<evidence type="ECO:0000256" key="1">
    <source>
        <dbReference type="ARBA" id="ARBA00023015"/>
    </source>
</evidence>